<organism evidence="7 8">
    <name type="scientific">Paenibacillus phyllosphaerae</name>
    <dbReference type="NCBI Taxonomy" id="274593"/>
    <lineage>
        <taxon>Bacteria</taxon>
        <taxon>Bacillati</taxon>
        <taxon>Bacillota</taxon>
        <taxon>Bacilli</taxon>
        <taxon>Bacillales</taxon>
        <taxon>Paenibacillaceae</taxon>
        <taxon>Paenibacillus</taxon>
    </lineage>
</organism>
<feature type="transmembrane region" description="Helical" evidence="5">
    <location>
        <begin position="236"/>
        <end position="260"/>
    </location>
</feature>
<evidence type="ECO:0000256" key="5">
    <source>
        <dbReference type="SAM" id="Phobius"/>
    </source>
</evidence>
<evidence type="ECO:0000256" key="1">
    <source>
        <dbReference type="ARBA" id="ARBA00004141"/>
    </source>
</evidence>
<sequence>MKAAAALLKIIQTKIGIVFAFFLPLVFFLFWMTGYNDATTRIDQLHVGLVYEASESAIAEQMTGSLPFQIEQESTLEEALDRMDNGKTDMVIALPAGLADSAHTDNGAKLTYYVNDRNSELVKSVMEKMASQITLMANQRVVPEAQALPIQAEIIKTNVIENFSTSMLPMILGFIPYIAMMTMNIQFNLSSMFLKRDHSKWSIFFGRQLIMLAVAIVASLVVSIIAKSVAPVDASFFGVWGFELLVFLACICFTQLGFALLGSAGPLFNIFFIPIQLMTAGNIISPEMLAPFYRHIGSFLPVPNGVEGAMHLVYGGGSASTYALHLVLIVIVTWGLTVLRTFLAKEKAAAPAARPAASAAH</sequence>
<dbReference type="PANTHER" id="PTHR43077">
    <property type="entry name" value="TRANSPORT PERMEASE YVFS-RELATED"/>
    <property type="match status" value="1"/>
</dbReference>
<protein>
    <recommendedName>
        <fullName evidence="6">ABC-2 type transporter transmembrane domain-containing protein</fullName>
    </recommendedName>
</protein>
<feature type="transmembrane region" description="Helical" evidence="5">
    <location>
        <begin position="167"/>
        <end position="189"/>
    </location>
</feature>
<dbReference type="AlphaFoldDB" id="A0A7W5AWV5"/>
<feature type="domain" description="ABC-2 type transporter transmembrane" evidence="6">
    <location>
        <begin position="15"/>
        <end position="337"/>
    </location>
</feature>
<comment type="subcellular location">
    <subcellularLocation>
        <location evidence="1">Membrane</location>
        <topology evidence="1">Multi-pass membrane protein</topology>
    </subcellularLocation>
</comment>
<dbReference type="GO" id="GO:0140359">
    <property type="term" value="F:ABC-type transporter activity"/>
    <property type="evidence" value="ECO:0007669"/>
    <property type="project" value="InterPro"/>
</dbReference>
<comment type="caution">
    <text evidence="7">The sequence shown here is derived from an EMBL/GenBank/DDBJ whole genome shotgun (WGS) entry which is preliminary data.</text>
</comment>
<dbReference type="Proteomes" id="UP000570361">
    <property type="component" value="Unassembled WGS sequence"/>
</dbReference>
<feature type="transmembrane region" description="Helical" evidence="5">
    <location>
        <begin position="12"/>
        <end position="32"/>
    </location>
</feature>
<dbReference type="RefSeq" id="WP_246427541.1">
    <property type="nucleotide sequence ID" value="NZ_JACHXK010000003.1"/>
</dbReference>
<dbReference type="Gene3D" id="3.40.1710.10">
    <property type="entry name" value="abc type-2 transporter like domain"/>
    <property type="match status" value="1"/>
</dbReference>
<keyword evidence="4 5" id="KW-0472">Membrane</keyword>
<gene>
    <name evidence="7" type="ORF">FHS18_001789</name>
</gene>
<evidence type="ECO:0000313" key="8">
    <source>
        <dbReference type="Proteomes" id="UP000570361"/>
    </source>
</evidence>
<feature type="transmembrane region" description="Helical" evidence="5">
    <location>
        <begin position="209"/>
        <end position="230"/>
    </location>
</feature>
<proteinExistence type="predicted"/>
<evidence type="ECO:0000259" key="6">
    <source>
        <dbReference type="Pfam" id="PF12698"/>
    </source>
</evidence>
<feature type="transmembrane region" description="Helical" evidence="5">
    <location>
        <begin position="267"/>
        <end position="285"/>
    </location>
</feature>
<dbReference type="Pfam" id="PF12698">
    <property type="entry name" value="ABC2_membrane_3"/>
    <property type="match status" value="1"/>
</dbReference>
<dbReference type="InterPro" id="IPR013525">
    <property type="entry name" value="ABC2_TM"/>
</dbReference>
<evidence type="ECO:0000256" key="3">
    <source>
        <dbReference type="ARBA" id="ARBA00022989"/>
    </source>
</evidence>
<name>A0A7W5AWV5_9BACL</name>
<dbReference type="PANTHER" id="PTHR43077:SF10">
    <property type="entry name" value="TRANSPORT PERMEASE PROTEIN"/>
    <property type="match status" value="1"/>
</dbReference>
<keyword evidence="8" id="KW-1185">Reference proteome</keyword>
<keyword evidence="2 5" id="KW-0812">Transmembrane</keyword>
<feature type="transmembrane region" description="Helical" evidence="5">
    <location>
        <begin position="322"/>
        <end position="343"/>
    </location>
</feature>
<evidence type="ECO:0000256" key="2">
    <source>
        <dbReference type="ARBA" id="ARBA00022692"/>
    </source>
</evidence>
<dbReference type="GO" id="GO:0016020">
    <property type="term" value="C:membrane"/>
    <property type="evidence" value="ECO:0007669"/>
    <property type="project" value="UniProtKB-SubCell"/>
</dbReference>
<reference evidence="7 8" key="1">
    <citation type="submission" date="2020-08" db="EMBL/GenBank/DDBJ databases">
        <title>Genomic Encyclopedia of Type Strains, Phase III (KMG-III): the genomes of soil and plant-associated and newly described type strains.</title>
        <authorList>
            <person name="Whitman W."/>
        </authorList>
    </citation>
    <scope>NUCLEOTIDE SEQUENCE [LARGE SCALE GENOMIC DNA]</scope>
    <source>
        <strain evidence="7 8">CECT 5862</strain>
    </source>
</reference>
<accession>A0A7W5AWV5</accession>
<keyword evidence="3 5" id="KW-1133">Transmembrane helix</keyword>
<dbReference type="InterPro" id="IPR051328">
    <property type="entry name" value="T7SS_ABC-Transporter"/>
</dbReference>
<evidence type="ECO:0000313" key="7">
    <source>
        <dbReference type="EMBL" id="MBB3109726.1"/>
    </source>
</evidence>
<dbReference type="EMBL" id="JACHXK010000003">
    <property type="protein sequence ID" value="MBB3109726.1"/>
    <property type="molecule type" value="Genomic_DNA"/>
</dbReference>
<evidence type="ECO:0000256" key="4">
    <source>
        <dbReference type="ARBA" id="ARBA00023136"/>
    </source>
</evidence>